<evidence type="ECO:0000256" key="2">
    <source>
        <dbReference type="ARBA" id="ARBA00022448"/>
    </source>
</evidence>
<comment type="subcellular location">
    <subcellularLocation>
        <location evidence="1 10">Cell outer membrane</location>
        <topology evidence="1 10">Multi-pass membrane protein</topology>
    </subcellularLocation>
</comment>
<feature type="region of interest" description="Disordered" evidence="12">
    <location>
        <begin position="401"/>
        <end position="458"/>
    </location>
</feature>
<evidence type="ECO:0000259" key="15">
    <source>
        <dbReference type="Pfam" id="PF07715"/>
    </source>
</evidence>
<dbReference type="Gene3D" id="2.40.170.20">
    <property type="entry name" value="TonB-dependent receptor, beta-barrel domain"/>
    <property type="match status" value="1"/>
</dbReference>
<feature type="domain" description="TonB-dependent receptor plug" evidence="15">
    <location>
        <begin position="62"/>
        <end position="171"/>
    </location>
</feature>
<keyword evidence="7 10" id="KW-0472">Membrane</keyword>
<evidence type="ECO:0000256" key="8">
    <source>
        <dbReference type="ARBA" id="ARBA00023170"/>
    </source>
</evidence>
<evidence type="ECO:0000256" key="1">
    <source>
        <dbReference type="ARBA" id="ARBA00004571"/>
    </source>
</evidence>
<dbReference type="SUPFAM" id="SSF56935">
    <property type="entry name" value="Porins"/>
    <property type="match status" value="1"/>
</dbReference>
<evidence type="ECO:0000313" key="17">
    <source>
        <dbReference type="Proteomes" id="UP001058533"/>
    </source>
</evidence>
<evidence type="ECO:0000259" key="14">
    <source>
        <dbReference type="Pfam" id="PF00593"/>
    </source>
</evidence>
<evidence type="ECO:0000256" key="12">
    <source>
        <dbReference type="SAM" id="MobiDB-lite"/>
    </source>
</evidence>
<dbReference type="RefSeq" id="WP_256507875.1">
    <property type="nucleotide sequence ID" value="NZ_CP101740.1"/>
</dbReference>
<feature type="chain" id="PRO_5046565118" evidence="13">
    <location>
        <begin position="36"/>
        <end position="703"/>
    </location>
</feature>
<keyword evidence="17" id="KW-1185">Reference proteome</keyword>
<dbReference type="Pfam" id="PF07715">
    <property type="entry name" value="Plug"/>
    <property type="match status" value="1"/>
</dbReference>
<keyword evidence="3 10" id="KW-1134">Transmembrane beta strand</keyword>
<reference evidence="16" key="1">
    <citation type="submission" date="2022-07" db="EMBL/GenBank/DDBJ databases">
        <title>Sphingomonas sp. nov., a novel bacterium isolated from the north slope of the Mount Everest.</title>
        <authorList>
            <person name="Cui X."/>
            <person name="Liu Y."/>
        </authorList>
    </citation>
    <scope>NUCLEOTIDE SEQUENCE</scope>
    <source>
        <strain evidence="16">S5-59</strain>
    </source>
</reference>
<evidence type="ECO:0000256" key="7">
    <source>
        <dbReference type="ARBA" id="ARBA00023136"/>
    </source>
</evidence>
<keyword evidence="9 10" id="KW-0998">Cell outer membrane</keyword>
<organism evidence="16 17">
    <name type="scientific">Sphingomonas qomolangmaensis</name>
    <dbReference type="NCBI Taxonomy" id="2918765"/>
    <lineage>
        <taxon>Bacteria</taxon>
        <taxon>Pseudomonadati</taxon>
        <taxon>Pseudomonadota</taxon>
        <taxon>Alphaproteobacteria</taxon>
        <taxon>Sphingomonadales</taxon>
        <taxon>Sphingomonadaceae</taxon>
        <taxon>Sphingomonas</taxon>
    </lineage>
</organism>
<dbReference type="PANTHER" id="PTHR30069">
    <property type="entry name" value="TONB-DEPENDENT OUTER MEMBRANE RECEPTOR"/>
    <property type="match status" value="1"/>
</dbReference>
<dbReference type="InterPro" id="IPR037066">
    <property type="entry name" value="Plug_dom_sf"/>
</dbReference>
<dbReference type="EMBL" id="CP101740">
    <property type="protein sequence ID" value="UUL84040.1"/>
    <property type="molecule type" value="Genomic_DNA"/>
</dbReference>
<dbReference type="InterPro" id="IPR000531">
    <property type="entry name" value="Beta-barrel_TonB"/>
</dbReference>
<evidence type="ECO:0000313" key="16">
    <source>
        <dbReference type="EMBL" id="UUL84040.1"/>
    </source>
</evidence>
<comment type="similarity">
    <text evidence="10 11">Belongs to the TonB-dependent receptor family.</text>
</comment>
<evidence type="ECO:0000256" key="10">
    <source>
        <dbReference type="PROSITE-ProRule" id="PRU01360"/>
    </source>
</evidence>
<evidence type="ECO:0000256" key="11">
    <source>
        <dbReference type="RuleBase" id="RU003357"/>
    </source>
</evidence>
<dbReference type="Proteomes" id="UP001058533">
    <property type="component" value="Chromosome"/>
</dbReference>
<keyword evidence="8 16" id="KW-0675">Receptor</keyword>
<dbReference type="Gene3D" id="2.170.130.10">
    <property type="entry name" value="TonB-dependent receptor, plug domain"/>
    <property type="match status" value="1"/>
</dbReference>
<evidence type="ECO:0000256" key="5">
    <source>
        <dbReference type="ARBA" id="ARBA00022729"/>
    </source>
</evidence>
<evidence type="ECO:0000256" key="4">
    <source>
        <dbReference type="ARBA" id="ARBA00022692"/>
    </source>
</evidence>
<evidence type="ECO:0000256" key="6">
    <source>
        <dbReference type="ARBA" id="ARBA00023077"/>
    </source>
</evidence>
<keyword evidence="5 13" id="KW-0732">Signal</keyword>
<evidence type="ECO:0000256" key="13">
    <source>
        <dbReference type="SAM" id="SignalP"/>
    </source>
</evidence>
<keyword evidence="4 10" id="KW-0812">Transmembrane</keyword>
<gene>
    <name evidence="16" type="ORF">NMP03_07585</name>
</gene>
<proteinExistence type="inferred from homology"/>
<name>A0ABY5LAQ4_9SPHN</name>
<keyword evidence="6 11" id="KW-0798">TonB box</keyword>
<dbReference type="PROSITE" id="PS52016">
    <property type="entry name" value="TONB_DEPENDENT_REC_3"/>
    <property type="match status" value="1"/>
</dbReference>
<evidence type="ECO:0000256" key="9">
    <source>
        <dbReference type="ARBA" id="ARBA00023237"/>
    </source>
</evidence>
<dbReference type="Pfam" id="PF00593">
    <property type="entry name" value="TonB_dep_Rec_b-barrel"/>
    <property type="match status" value="1"/>
</dbReference>
<sequence length="703" mass="73704">MMSGSGVFRRKPIARPAVRAAASAALLCWSPTVYAQSINYGELEELFGEPVTTSVTGKPQRVSDAPAAITIITRDDIRRSPAHDIPGVLKAYAGIDVARWTAGQADVVIRGGVRPFDSRLLVMVNGRQVYLDHYGMTNWAGIGVQLSEIQQIEVVPGPNSALFGINAVSGVINIITVNPLHRQQLATAVEVGTRGYLRLSQSAALKLADWVGLRVSGGYERSNELAGLASSQLAFPGGVVFDPDHQEVSGEVYLNPSDQSQASLSATHTESHHIEIAEMPSAIDTRYRFTALSARASHDTGWGLLSLRMFRNDSEIEVATPFANLNFDNRVFSGSFEALVRAGSVDTLRAGLEYRRNVLRQTTFGNSATRYDLYAGSGMWEHQFGDAATFTAAIRVDSMRLSHETSDPPGGAGPPGGGPPGGGPPGVGPPGVGPPGGPAPPGGAGPPPGLGPPGGADYDASITEWGANAALLLKLGPADTLRIAASRGVQAPSLFSFGVAFPGQTGGGIRPAIIQSAEAGLTHEIEPIEGKAELTAFFNRTTDVISSTSNVGIFNAFGVTASLAGRAAPSWTWMLNYSWTRTDENIPANSGGVFVHALALERTTPAHKLKAQLSYEAGPWLATGAARYTSATRQLVSAGGVLNGALSLVPIDPTLALDAKLAFRINRHLTATVAGENLTGAGGVDLSPAAAERRLRAGLQLQF</sequence>
<feature type="signal peptide" evidence="13">
    <location>
        <begin position="1"/>
        <end position="35"/>
    </location>
</feature>
<accession>A0ABY5LAQ4</accession>
<feature type="domain" description="TonB-dependent receptor-like beta-barrel" evidence="14">
    <location>
        <begin position="255"/>
        <end position="678"/>
    </location>
</feature>
<dbReference type="InterPro" id="IPR012910">
    <property type="entry name" value="Plug_dom"/>
</dbReference>
<dbReference type="InterPro" id="IPR039426">
    <property type="entry name" value="TonB-dep_rcpt-like"/>
</dbReference>
<dbReference type="PANTHER" id="PTHR30069:SF29">
    <property type="entry name" value="HEMOGLOBIN AND HEMOGLOBIN-HAPTOGLOBIN-BINDING PROTEIN 1-RELATED"/>
    <property type="match status" value="1"/>
</dbReference>
<feature type="compositionally biased region" description="Pro residues" evidence="12">
    <location>
        <begin position="416"/>
        <end position="451"/>
    </location>
</feature>
<dbReference type="InterPro" id="IPR036942">
    <property type="entry name" value="Beta-barrel_TonB_sf"/>
</dbReference>
<keyword evidence="2 10" id="KW-0813">Transport</keyword>
<protein>
    <submittedName>
        <fullName evidence="16">TonB-dependent receptor</fullName>
    </submittedName>
</protein>
<evidence type="ECO:0000256" key="3">
    <source>
        <dbReference type="ARBA" id="ARBA00022452"/>
    </source>
</evidence>